<evidence type="ECO:0000256" key="1">
    <source>
        <dbReference type="ARBA" id="ARBA00006484"/>
    </source>
</evidence>
<dbReference type="PRINTS" id="PR00081">
    <property type="entry name" value="GDHRDH"/>
</dbReference>
<dbReference type="Gene3D" id="3.40.50.720">
    <property type="entry name" value="NAD(P)-binding Rossmann-like Domain"/>
    <property type="match status" value="1"/>
</dbReference>
<evidence type="ECO:0000256" key="3">
    <source>
        <dbReference type="RuleBase" id="RU000363"/>
    </source>
</evidence>
<dbReference type="PANTHER" id="PTHR43976:SF16">
    <property type="entry name" value="SHORT-CHAIN DEHYDROGENASE_REDUCTASE FAMILY PROTEIN"/>
    <property type="match status" value="1"/>
</dbReference>
<keyword evidence="5" id="KW-1185">Reference proteome</keyword>
<protein>
    <submittedName>
        <fullName evidence="4">SDR family oxidoreductase</fullName>
    </submittedName>
</protein>
<dbReference type="InterPro" id="IPR036291">
    <property type="entry name" value="NAD(P)-bd_dom_sf"/>
</dbReference>
<comment type="similarity">
    <text evidence="1 3">Belongs to the short-chain dehydrogenases/reductases (SDR) family.</text>
</comment>
<evidence type="ECO:0000256" key="2">
    <source>
        <dbReference type="ARBA" id="ARBA00023002"/>
    </source>
</evidence>
<dbReference type="InterPro" id="IPR051911">
    <property type="entry name" value="SDR_oxidoreductase"/>
</dbReference>
<dbReference type="EMBL" id="JBHRXK010000002">
    <property type="protein sequence ID" value="MFC3550363.1"/>
    <property type="molecule type" value="Genomic_DNA"/>
</dbReference>
<evidence type="ECO:0000313" key="4">
    <source>
        <dbReference type="EMBL" id="MFC3550363.1"/>
    </source>
</evidence>
<name>A0ABV7RQ89_9GAMM</name>
<dbReference type="Pfam" id="PF00106">
    <property type="entry name" value="adh_short"/>
    <property type="match status" value="1"/>
</dbReference>
<dbReference type="PRINTS" id="PR00080">
    <property type="entry name" value="SDRFAMILY"/>
</dbReference>
<dbReference type="SUPFAM" id="SSF51735">
    <property type="entry name" value="NAD(P)-binding Rossmann-fold domains"/>
    <property type="match status" value="1"/>
</dbReference>
<dbReference type="PANTHER" id="PTHR43976">
    <property type="entry name" value="SHORT CHAIN DEHYDROGENASE"/>
    <property type="match status" value="1"/>
</dbReference>
<dbReference type="Proteomes" id="UP001595740">
    <property type="component" value="Unassembled WGS sequence"/>
</dbReference>
<dbReference type="NCBIfam" id="NF005065">
    <property type="entry name" value="PRK06482.1"/>
    <property type="match status" value="1"/>
</dbReference>
<dbReference type="CDD" id="cd05374">
    <property type="entry name" value="17beta-HSD-like_SDR_c"/>
    <property type="match status" value="1"/>
</dbReference>
<evidence type="ECO:0000313" key="5">
    <source>
        <dbReference type="Proteomes" id="UP001595740"/>
    </source>
</evidence>
<accession>A0ABV7RQ89</accession>
<dbReference type="InterPro" id="IPR002347">
    <property type="entry name" value="SDR_fam"/>
</dbReference>
<comment type="caution">
    <text evidence="4">The sequence shown here is derived from an EMBL/GenBank/DDBJ whole genome shotgun (WGS) entry which is preliminary data.</text>
</comment>
<gene>
    <name evidence="4" type="ORF">ACFOLC_04985</name>
</gene>
<sequence>MSQRWLVTGAGRGLGRAITQQLLARGDHVAATVRQLDALDDLARQHPDRLIVRQLDMADHAAIRATVDEAVAALGGLDVVASNAGYALVGAAEEASDEQIAAHLSVNLLGPIHLIRAALPHLRRQGHGRIVQVSSENGQMSLPALSCYQAAKWGIEGYCESVAQEVAPLGIQMIIVEPGRIATAFDRSSVPAQTQIDDYQRTSVGNLLRLHAMGRLPRLGDPQRMAQAIIACADSTSPPLRLLLGSDAWRNVERALHARMAVLDGQRESAAATDIA</sequence>
<dbReference type="RefSeq" id="WP_386758134.1">
    <property type="nucleotide sequence ID" value="NZ_JBHRXK010000002.1"/>
</dbReference>
<reference evidence="5" key="1">
    <citation type="journal article" date="2019" name="Int. J. Syst. Evol. Microbiol.">
        <title>The Global Catalogue of Microorganisms (GCM) 10K type strain sequencing project: providing services to taxonomists for standard genome sequencing and annotation.</title>
        <authorList>
            <consortium name="The Broad Institute Genomics Platform"/>
            <consortium name="The Broad Institute Genome Sequencing Center for Infectious Disease"/>
            <person name="Wu L."/>
            <person name="Ma J."/>
        </authorList>
    </citation>
    <scope>NUCLEOTIDE SEQUENCE [LARGE SCALE GENOMIC DNA]</scope>
    <source>
        <strain evidence="5">KCTC 42875</strain>
    </source>
</reference>
<organism evidence="4 5">
    <name type="scientific">Lysobacter cavernae</name>
    <dbReference type="NCBI Taxonomy" id="1685901"/>
    <lineage>
        <taxon>Bacteria</taxon>
        <taxon>Pseudomonadati</taxon>
        <taxon>Pseudomonadota</taxon>
        <taxon>Gammaproteobacteria</taxon>
        <taxon>Lysobacterales</taxon>
        <taxon>Lysobacteraceae</taxon>
        <taxon>Lysobacter</taxon>
    </lineage>
</organism>
<keyword evidence="2" id="KW-0560">Oxidoreductase</keyword>
<proteinExistence type="inferred from homology"/>